<name>A0A8T1W0K8_9STRA</name>
<dbReference type="EMBL" id="JAGDFM010000116">
    <property type="protein sequence ID" value="KAG7385703.1"/>
    <property type="molecule type" value="Genomic_DNA"/>
</dbReference>
<evidence type="ECO:0000313" key="2">
    <source>
        <dbReference type="EMBL" id="KAG7385703.1"/>
    </source>
</evidence>
<feature type="region of interest" description="Disordered" evidence="1">
    <location>
        <begin position="1"/>
        <end position="88"/>
    </location>
</feature>
<dbReference type="AlphaFoldDB" id="A0A8T1W0K8"/>
<evidence type="ECO:0000313" key="3">
    <source>
        <dbReference type="Proteomes" id="UP000694044"/>
    </source>
</evidence>
<protein>
    <submittedName>
        <fullName evidence="2">Uncharacterized protein</fullName>
    </submittedName>
</protein>
<feature type="region of interest" description="Disordered" evidence="1">
    <location>
        <begin position="115"/>
        <end position="154"/>
    </location>
</feature>
<dbReference type="Proteomes" id="UP000694044">
    <property type="component" value="Unassembled WGS sequence"/>
</dbReference>
<gene>
    <name evidence="2" type="ORF">PHYPSEUDO_001157</name>
</gene>
<organism evidence="2 3">
    <name type="scientific">Phytophthora pseudosyringae</name>
    <dbReference type="NCBI Taxonomy" id="221518"/>
    <lineage>
        <taxon>Eukaryota</taxon>
        <taxon>Sar</taxon>
        <taxon>Stramenopiles</taxon>
        <taxon>Oomycota</taxon>
        <taxon>Peronosporomycetes</taxon>
        <taxon>Peronosporales</taxon>
        <taxon>Peronosporaceae</taxon>
        <taxon>Phytophthora</taxon>
    </lineage>
</organism>
<evidence type="ECO:0000256" key="1">
    <source>
        <dbReference type="SAM" id="MobiDB-lite"/>
    </source>
</evidence>
<feature type="compositionally biased region" description="Polar residues" evidence="1">
    <location>
        <begin position="46"/>
        <end position="68"/>
    </location>
</feature>
<proteinExistence type="predicted"/>
<keyword evidence="3" id="KW-1185">Reference proteome</keyword>
<sequence length="154" mass="16792">MDKSERSTCPQQRALMGKGKSMLRSPAACVPVSRLRSNQDDEGDGSNDSCHVSSSSGTTGLKTMQRSTPAFDPRHEAATAPSTTVVDRSKSVVVLRRCEDLNIRTGGFQKIEEAAHRLDIRRPRQQPQQSPARQEEISSQLKGKEAGLTASKLT</sequence>
<comment type="caution">
    <text evidence="2">The sequence shown here is derived from an EMBL/GenBank/DDBJ whole genome shotgun (WGS) entry which is preliminary data.</text>
</comment>
<accession>A0A8T1W0K8</accession>
<dbReference type="OrthoDB" id="118656at2759"/>
<reference evidence="2" key="1">
    <citation type="submission" date="2021-02" db="EMBL/GenBank/DDBJ databases">
        <authorList>
            <person name="Palmer J.M."/>
        </authorList>
    </citation>
    <scope>NUCLEOTIDE SEQUENCE</scope>
    <source>
        <strain evidence="2">SCRP734</strain>
    </source>
</reference>